<feature type="compositionally biased region" description="Low complexity" evidence="1">
    <location>
        <begin position="25"/>
        <end position="39"/>
    </location>
</feature>
<accession>A0A314UAS2</accession>
<name>A0A314UAS2_PRUYE</name>
<sequence length="270" mass="30712">MKKNFKPSEIDKEHEDLLTLSLSTPHSQHMHSNSSQSPPLLASTPPPQRLPLFSAVPQPPPPPPPFDFHLYNLPHNPPASHHDLPGPSRPTRTRRSPAQTLGQGKTETIPAPYPWATTKRATVHNLDYLQSNHVNTITGLLQCKKCDQSFEISYNFPEKFLEVAKFVLEHKSAMRDRAPKFWTEPTLPDCNHCHQIKCMKPVISKKRSINWLFLLLGQMLGCCKLSELKYFCKHTKNHRTGAKDRVLYLTYLGICKQVDPSGPFDAQRTL</sequence>
<dbReference type="PANTHER" id="PTHR34272">
    <property type="entry name" value="EXPRESSED PROTEIN"/>
    <property type="match status" value="1"/>
</dbReference>
<reference evidence="3 4" key="1">
    <citation type="submission" date="2018-02" db="EMBL/GenBank/DDBJ databases">
        <title>Draft genome of wild Prunus yedoensis var. nudiflora.</title>
        <authorList>
            <person name="Baek S."/>
            <person name="Kim J.-H."/>
            <person name="Choi K."/>
            <person name="Kim G.-B."/>
            <person name="Cho A."/>
            <person name="Jang H."/>
            <person name="Shin C.-H."/>
            <person name="Yu H.-J."/>
            <person name="Mun J.-H."/>
        </authorList>
    </citation>
    <scope>NUCLEOTIDE SEQUENCE [LARGE SCALE GENOMIC DNA]</scope>
    <source>
        <strain evidence="4">cv. Jeju island</strain>
        <tissue evidence="3">Leaf</tissue>
    </source>
</reference>
<keyword evidence="4" id="KW-1185">Reference proteome</keyword>
<evidence type="ECO:0000313" key="4">
    <source>
        <dbReference type="Proteomes" id="UP000250321"/>
    </source>
</evidence>
<dbReference type="PANTHER" id="PTHR34272:SF1">
    <property type="entry name" value="EXPRESSED PROTEIN"/>
    <property type="match status" value="1"/>
</dbReference>
<dbReference type="Proteomes" id="UP000250321">
    <property type="component" value="Unassembled WGS sequence"/>
</dbReference>
<dbReference type="InterPro" id="IPR055513">
    <property type="entry name" value="DUF7086"/>
</dbReference>
<dbReference type="OrthoDB" id="1900495at2759"/>
<dbReference type="STRING" id="2094558.A0A314UAS2"/>
<protein>
    <recommendedName>
        <fullName evidence="2">DUF7086 domain-containing protein</fullName>
    </recommendedName>
</protein>
<evidence type="ECO:0000313" key="3">
    <source>
        <dbReference type="EMBL" id="PQM34537.1"/>
    </source>
</evidence>
<evidence type="ECO:0000259" key="2">
    <source>
        <dbReference type="Pfam" id="PF23324"/>
    </source>
</evidence>
<feature type="compositionally biased region" description="Basic and acidic residues" evidence="1">
    <location>
        <begin position="1"/>
        <end position="17"/>
    </location>
</feature>
<organism evidence="3 4">
    <name type="scientific">Prunus yedoensis var. nudiflora</name>
    <dbReference type="NCBI Taxonomy" id="2094558"/>
    <lineage>
        <taxon>Eukaryota</taxon>
        <taxon>Viridiplantae</taxon>
        <taxon>Streptophyta</taxon>
        <taxon>Embryophyta</taxon>
        <taxon>Tracheophyta</taxon>
        <taxon>Spermatophyta</taxon>
        <taxon>Magnoliopsida</taxon>
        <taxon>eudicotyledons</taxon>
        <taxon>Gunneridae</taxon>
        <taxon>Pentapetalae</taxon>
        <taxon>rosids</taxon>
        <taxon>fabids</taxon>
        <taxon>Rosales</taxon>
        <taxon>Rosaceae</taxon>
        <taxon>Amygdaloideae</taxon>
        <taxon>Amygdaleae</taxon>
        <taxon>Prunus</taxon>
    </lineage>
</organism>
<proteinExistence type="predicted"/>
<dbReference type="AlphaFoldDB" id="A0A314UAS2"/>
<feature type="region of interest" description="Disordered" evidence="1">
    <location>
        <begin position="1"/>
        <end position="112"/>
    </location>
</feature>
<evidence type="ECO:0000256" key="1">
    <source>
        <dbReference type="SAM" id="MobiDB-lite"/>
    </source>
</evidence>
<dbReference type="Pfam" id="PF23324">
    <property type="entry name" value="DUF7086"/>
    <property type="match status" value="1"/>
</dbReference>
<gene>
    <name evidence="3" type="ORF">Pyn_38451</name>
</gene>
<dbReference type="EMBL" id="PJQY01003801">
    <property type="protein sequence ID" value="PQM34537.1"/>
    <property type="molecule type" value="Genomic_DNA"/>
</dbReference>
<feature type="domain" description="DUF7086" evidence="2">
    <location>
        <begin position="126"/>
        <end position="258"/>
    </location>
</feature>
<comment type="caution">
    <text evidence="3">The sequence shown here is derived from an EMBL/GenBank/DDBJ whole genome shotgun (WGS) entry which is preliminary data.</text>
</comment>
<feature type="compositionally biased region" description="Pro residues" evidence="1">
    <location>
        <begin position="57"/>
        <end position="66"/>
    </location>
</feature>